<dbReference type="EMBL" id="JAKKPZ010000780">
    <property type="protein sequence ID" value="KAI1692342.1"/>
    <property type="molecule type" value="Genomic_DNA"/>
</dbReference>
<protein>
    <submittedName>
        <fullName evidence="2">Uncharacterized protein</fullName>
    </submittedName>
</protein>
<gene>
    <name evidence="2" type="ORF">DdX_21300</name>
</gene>
<evidence type="ECO:0000313" key="2">
    <source>
        <dbReference type="EMBL" id="KAI1692342.1"/>
    </source>
</evidence>
<reference evidence="2" key="1">
    <citation type="submission" date="2022-01" db="EMBL/GenBank/DDBJ databases">
        <title>Genome Sequence Resource for Two Populations of Ditylenchus destructor, the Migratory Endoparasitic Phytonematode.</title>
        <authorList>
            <person name="Zhang H."/>
            <person name="Lin R."/>
            <person name="Xie B."/>
        </authorList>
    </citation>
    <scope>NUCLEOTIDE SEQUENCE</scope>
    <source>
        <strain evidence="2">BazhouSP</strain>
    </source>
</reference>
<organism evidence="2 3">
    <name type="scientific">Ditylenchus destructor</name>
    <dbReference type="NCBI Taxonomy" id="166010"/>
    <lineage>
        <taxon>Eukaryota</taxon>
        <taxon>Metazoa</taxon>
        <taxon>Ecdysozoa</taxon>
        <taxon>Nematoda</taxon>
        <taxon>Chromadorea</taxon>
        <taxon>Rhabditida</taxon>
        <taxon>Tylenchina</taxon>
        <taxon>Tylenchomorpha</taxon>
        <taxon>Sphaerularioidea</taxon>
        <taxon>Anguinidae</taxon>
        <taxon>Anguininae</taxon>
        <taxon>Ditylenchus</taxon>
    </lineage>
</organism>
<evidence type="ECO:0000256" key="1">
    <source>
        <dbReference type="SAM" id="MobiDB-lite"/>
    </source>
</evidence>
<dbReference type="AlphaFoldDB" id="A0AAD4QT46"/>
<feature type="compositionally biased region" description="Pro residues" evidence="1">
    <location>
        <begin position="1"/>
        <end position="10"/>
    </location>
</feature>
<evidence type="ECO:0000313" key="3">
    <source>
        <dbReference type="Proteomes" id="UP001201812"/>
    </source>
</evidence>
<comment type="caution">
    <text evidence="2">The sequence shown here is derived from an EMBL/GenBank/DDBJ whole genome shotgun (WGS) entry which is preliminary data.</text>
</comment>
<feature type="region of interest" description="Disordered" evidence="1">
    <location>
        <begin position="1"/>
        <end position="21"/>
    </location>
</feature>
<sequence>MCSKIPPPRASPKALADPWIGRRGHPGVPGMAFSCSADRLAGLRPIGEEAFDPLVGQRVLDELADHCGRRGHHVRAELRRLQNVDGMTHRCDEDLGTEIVIVIDQADIADQFHAVEADIVVRPTKGETKVAPALAASSAWFAEKQRVTFTIVPSSVSALQVLRPSIVSGTLTATLSAIFRTTSASRIMPSWSSATTSAETGPSTILQNLGHHFQEVAPRLVDQRGVGGDAVEQPRLRQLANVVGIGGYRQRTSWRGLLCKCVTVV</sequence>
<name>A0AAD4QT46_9BILA</name>
<dbReference type="Proteomes" id="UP001201812">
    <property type="component" value="Unassembled WGS sequence"/>
</dbReference>
<accession>A0AAD4QT46</accession>
<dbReference type="PROSITE" id="PS51257">
    <property type="entry name" value="PROKAR_LIPOPROTEIN"/>
    <property type="match status" value="1"/>
</dbReference>
<keyword evidence="3" id="KW-1185">Reference proteome</keyword>
<proteinExistence type="predicted"/>